<dbReference type="Proteomes" id="UP001344447">
    <property type="component" value="Unassembled WGS sequence"/>
</dbReference>
<dbReference type="Pfam" id="PF22933">
    <property type="entry name" value="ComC_SSD"/>
    <property type="match status" value="1"/>
</dbReference>
<feature type="transmembrane region" description="Helical" evidence="1">
    <location>
        <begin position="1336"/>
        <end position="1357"/>
    </location>
</feature>
<dbReference type="EMBL" id="JAVFKY010000005">
    <property type="protein sequence ID" value="KAK5575641.1"/>
    <property type="molecule type" value="Genomic_DNA"/>
</dbReference>
<reference evidence="8 9" key="1">
    <citation type="submission" date="2023-11" db="EMBL/GenBank/DDBJ databases">
        <title>Dfirmibasis_genome.</title>
        <authorList>
            <person name="Edelbroek B."/>
            <person name="Kjellin J."/>
            <person name="Jerlstrom-Hultqvist J."/>
            <person name="Soderbom F."/>
        </authorList>
    </citation>
    <scope>NUCLEOTIDE SEQUENCE [LARGE SCALE GENOMIC DNA]</scope>
    <source>
        <strain evidence="8 9">TNS-C-14</strain>
    </source>
</reference>
<evidence type="ECO:0000259" key="7">
    <source>
        <dbReference type="Pfam" id="PF25820"/>
    </source>
</evidence>
<dbReference type="PANTHER" id="PTHR31378:SF47">
    <property type="entry name" value="EGF-LIKE DOMAIN-CONTAINING PROTEIN-RELATED"/>
    <property type="match status" value="1"/>
</dbReference>
<dbReference type="InterPro" id="IPR057709">
    <property type="entry name" value="DUF7949"/>
</dbReference>
<feature type="domain" description="ComC supersandwich" evidence="3">
    <location>
        <begin position="1104"/>
        <end position="1314"/>
    </location>
</feature>
<dbReference type="PANTHER" id="PTHR31378">
    <property type="entry name" value="EGF-LIKE DOMAIN-CONTAINING PROTEIN-RELATED-RELATED"/>
    <property type="match status" value="1"/>
</dbReference>
<feature type="domain" description="DUF7035" evidence="5">
    <location>
        <begin position="674"/>
        <end position="809"/>
    </location>
</feature>
<gene>
    <name evidence="8" type="ORF">RB653_006774</name>
</gene>
<dbReference type="InterPro" id="IPR056645">
    <property type="entry name" value="DUF7743"/>
</dbReference>
<evidence type="ECO:0000256" key="1">
    <source>
        <dbReference type="SAM" id="Phobius"/>
    </source>
</evidence>
<feature type="signal peptide" evidence="2">
    <location>
        <begin position="1"/>
        <end position="25"/>
    </location>
</feature>
<proteinExistence type="predicted"/>
<keyword evidence="1" id="KW-0472">Membrane</keyword>
<dbReference type="Pfam" id="PF24893">
    <property type="entry name" value="DUF7743"/>
    <property type="match status" value="1"/>
</dbReference>
<protein>
    <recommendedName>
        <fullName evidence="10">EGF-like domain-containing protein</fullName>
    </recommendedName>
</protein>
<keyword evidence="9" id="KW-1185">Reference proteome</keyword>
<keyword evidence="2" id="KW-0732">Signal</keyword>
<feature type="domain" description="DUF7949" evidence="7">
    <location>
        <begin position="1051"/>
        <end position="1085"/>
    </location>
</feature>
<evidence type="ECO:0000256" key="2">
    <source>
        <dbReference type="SAM" id="SignalP"/>
    </source>
</evidence>
<evidence type="ECO:0000313" key="8">
    <source>
        <dbReference type="EMBL" id="KAK5575641.1"/>
    </source>
</evidence>
<dbReference type="Pfam" id="PF23033">
    <property type="entry name" value="DUF7034"/>
    <property type="match status" value="1"/>
</dbReference>
<dbReference type="Pfam" id="PF25820">
    <property type="entry name" value="DUF7949"/>
    <property type="match status" value="1"/>
</dbReference>
<evidence type="ECO:0000259" key="4">
    <source>
        <dbReference type="Pfam" id="PF23033"/>
    </source>
</evidence>
<evidence type="ECO:0000259" key="6">
    <source>
        <dbReference type="Pfam" id="PF24893"/>
    </source>
</evidence>
<dbReference type="InterPro" id="IPR055462">
    <property type="entry name" value="DUF7034"/>
</dbReference>
<dbReference type="InterPro" id="IPR055463">
    <property type="entry name" value="DUF7035"/>
</dbReference>
<name>A0AAN7YNE6_9MYCE</name>
<comment type="caution">
    <text evidence="8">The sequence shown here is derived from an EMBL/GenBank/DDBJ whole genome shotgun (WGS) entry which is preliminary data.</text>
</comment>
<evidence type="ECO:0000313" key="9">
    <source>
        <dbReference type="Proteomes" id="UP001344447"/>
    </source>
</evidence>
<feature type="chain" id="PRO_5042943013" description="EGF-like domain-containing protein" evidence="2">
    <location>
        <begin position="26"/>
        <end position="1376"/>
    </location>
</feature>
<feature type="domain" description="DUF7034" evidence="4">
    <location>
        <begin position="823"/>
        <end position="945"/>
    </location>
</feature>
<evidence type="ECO:0000259" key="3">
    <source>
        <dbReference type="Pfam" id="PF22933"/>
    </source>
</evidence>
<organism evidence="8 9">
    <name type="scientific">Dictyostelium firmibasis</name>
    <dbReference type="NCBI Taxonomy" id="79012"/>
    <lineage>
        <taxon>Eukaryota</taxon>
        <taxon>Amoebozoa</taxon>
        <taxon>Evosea</taxon>
        <taxon>Eumycetozoa</taxon>
        <taxon>Dictyostelia</taxon>
        <taxon>Dictyosteliales</taxon>
        <taxon>Dictyosteliaceae</taxon>
        <taxon>Dictyostelium</taxon>
    </lineage>
</organism>
<evidence type="ECO:0000259" key="5">
    <source>
        <dbReference type="Pfam" id="PF23034"/>
    </source>
</evidence>
<accession>A0AAN7YNE6</accession>
<keyword evidence="1" id="KW-1133">Transmembrane helix</keyword>
<evidence type="ECO:0008006" key="10">
    <source>
        <dbReference type="Google" id="ProtNLM"/>
    </source>
</evidence>
<keyword evidence="1" id="KW-0812">Transmembrane</keyword>
<dbReference type="InterPro" id="IPR054484">
    <property type="entry name" value="ComC_SSD"/>
</dbReference>
<feature type="domain" description="DUF7743" evidence="6">
    <location>
        <begin position="446"/>
        <end position="552"/>
    </location>
</feature>
<dbReference type="Pfam" id="PF23034">
    <property type="entry name" value="DUF7035"/>
    <property type="match status" value="1"/>
</dbReference>
<sequence>MKICEGATISFILFIILNAIVVVNCQLKRISTTNSLTIDNFQQQNFLFYPSSSNSTHCNYDLSFLAIDNNNSSLLTLNAQIILSPIILYTTNTSTSSILVFKVTGSIILGSNIAKISVLSGIIQADYELNLTCTKIDVSQLTLTISEFINFDPNFGFYSPIRVSGIDYILNSLDNLNSTVIISTGRSNNYVFVWDYLEFENERNSIFTISIIISGVIINLKTKSFFYNVPLPTTQFYDIIPQHVNGLAILEFGFHYSPLIIITCDSQTPRPYQLLSSKLVRYFTKPITGRKGKMSFVTSFKNSYGLYNFDLISPYQENTSNISIPMNITEFSYGPFGGISLGAKTYGTGSNTSPQLIPLFEEGFNNINPYTFTSYRYTFDGNSFEAGWPFGFIGGNNTQFGHSVVFPRPLNYTSGSFIYTLGTGLNYGTNPYEFFMNTITTSISSEKTSPILISYSFKRLKGKNSNILFTTNIVSINGVQKFLINSDIYGLDTLVSGSNKNGTYEIIYRVSGAYFSGVFGFTCYDIYGNSFYYIHNQIISYNPLLIFKVPDYFINSFNVDSFDNIKFFKNNLNLLNSVGYNTMHLNSSTIDPDTPLSLILLDPVSMSYQRIGGSILYDSFPIVYDPTLKLFTCDFIVPRNNLFGEVPYYIMFTNGISMGNQLSPKLIVDDTYLDNQGPIFKIFTPLNSGVKVNDINQYGYTFNITDDFNGFSSGSITVRGSIDSSKYVFNFSLADALYGDKINSQYQITLPISKQCVSQTYLVTNAILLDSNNVSSIFNLYSNNPDPTTNPFINLYDKGIQSLYLNIVCEPISLVDQGPQNLVSFKHSIINSIIDVGKTNRSITFDFSINSPPSGIKDQQSPIVYIISTKFEKFECVSQLTGVDTVYGTSNFTCTESLPVGFGYPGPLIFSVYGFINNAGYYFGHSTTTIAKLFPSSYYVDTTLSTSEPIITSTDSIYSTGGSLLIYGRALSTTKQVLVYYSETGSESTLIQNTTYGSSAVLINSIAETKKPFKIQIITNSGLKSNEYWVNPIYFESPIPPTIPTNPPQKCLGNPECGGKSQGYCSPNGCICYPPWIGTSCQSKVILVPPPIVNPSEPSTNLTTNSTNNEVSSLVGVISIVSLRELNINNQVIKTNRFEKWNQTNLEKNRNIYTTSIKFSNNINDCIVNVETKWYEKLTNISFANQVLIMNPSTLKYNINITSYPFENKLNTLQLVIKAKLTQNNYDDDVCSGQDFGNTVADNSEYVQLSVKDHSLYGRFVKRAIVDGRLLSINNIKLDDLDDESNYYTSESYIGIQIPQYTNLVQLDPDFGLLVDSSSTDSICRDSSSLSRAAKIGIIVGCVGFVIVVVIVVALLVKYKYHLRNLKSEIKMKRKQ</sequence>